<dbReference type="InterPro" id="IPR005119">
    <property type="entry name" value="LysR_subst-bd"/>
</dbReference>
<protein>
    <submittedName>
        <fullName evidence="6">LysR family transcriptional regulator</fullName>
    </submittedName>
</protein>
<dbReference type="InterPro" id="IPR058163">
    <property type="entry name" value="LysR-type_TF_proteobact-type"/>
</dbReference>
<dbReference type="Proteomes" id="UP001197214">
    <property type="component" value="Unassembled WGS sequence"/>
</dbReference>
<reference evidence="6 7" key="1">
    <citation type="submission" date="2021-07" db="EMBL/GenBank/DDBJ databases">
        <title>Stakelama flava sp. nov., a novel endophytic bacterium isolated from branch of Kandelia candel.</title>
        <authorList>
            <person name="Tuo L."/>
        </authorList>
    </citation>
    <scope>NUCLEOTIDE SEQUENCE [LARGE SCALE GENOMIC DNA]</scope>
    <source>
        <strain evidence="6 7">CBK3Z-3</strain>
    </source>
</reference>
<evidence type="ECO:0000313" key="6">
    <source>
        <dbReference type="EMBL" id="MBW4332351.1"/>
    </source>
</evidence>
<comment type="caution">
    <text evidence="6">The sequence shown here is derived from an EMBL/GenBank/DDBJ whole genome shotgun (WGS) entry which is preliminary data.</text>
</comment>
<keyword evidence="2" id="KW-0805">Transcription regulation</keyword>
<organism evidence="6 7">
    <name type="scientific">Stakelama flava</name>
    <dbReference type="NCBI Taxonomy" id="2860338"/>
    <lineage>
        <taxon>Bacteria</taxon>
        <taxon>Pseudomonadati</taxon>
        <taxon>Pseudomonadota</taxon>
        <taxon>Alphaproteobacteria</taxon>
        <taxon>Sphingomonadales</taxon>
        <taxon>Sphingomonadaceae</taxon>
        <taxon>Stakelama</taxon>
    </lineage>
</organism>
<name>A0ABS6XQ93_9SPHN</name>
<dbReference type="PANTHER" id="PTHR30537">
    <property type="entry name" value="HTH-TYPE TRANSCRIPTIONAL REGULATOR"/>
    <property type="match status" value="1"/>
</dbReference>
<evidence type="ECO:0000256" key="1">
    <source>
        <dbReference type="ARBA" id="ARBA00009437"/>
    </source>
</evidence>
<evidence type="ECO:0000259" key="5">
    <source>
        <dbReference type="PROSITE" id="PS50931"/>
    </source>
</evidence>
<dbReference type="PANTHER" id="PTHR30537:SF5">
    <property type="entry name" value="HTH-TYPE TRANSCRIPTIONAL ACTIVATOR TTDR-RELATED"/>
    <property type="match status" value="1"/>
</dbReference>
<dbReference type="InterPro" id="IPR000847">
    <property type="entry name" value="LysR_HTH_N"/>
</dbReference>
<dbReference type="Pfam" id="PF00126">
    <property type="entry name" value="HTH_1"/>
    <property type="match status" value="1"/>
</dbReference>
<dbReference type="Pfam" id="PF03466">
    <property type="entry name" value="LysR_substrate"/>
    <property type="match status" value="1"/>
</dbReference>
<dbReference type="EMBL" id="JAHWZX010000025">
    <property type="protein sequence ID" value="MBW4332351.1"/>
    <property type="molecule type" value="Genomic_DNA"/>
</dbReference>
<keyword evidence="3" id="KW-0238">DNA-binding</keyword>
<accession>A0ABS6XQ93</accession>
<evidence type="ECO:0000313" key="7">
    <source>
        <dbReference type="Proteomes" id="UP001197214"/>
    </source>
</evidence>
<evidence type="ECO:0000256" key="2">
    <source>
        <dbReference type="ARBA" id="ARBA00023015"/>
    </source>
</evidence>
<evidence type="ECO:0000256" key="3">
    <source>
        <dbReference type="ARBA" id="ARBA00023125"/>
    </source>
</evidence>
<comment type="similarity">
    <text evidence="1">Belongs to the LysR transcriptional regulatory family.</text>
</comment>
<feature type="domain" description="HTH lysR-type" evidence="5">
    <location>
        <begin position="28"/>
        <end position="85"/>
    </location>
</feature>
<keyword evidence="4" id="KW-0804">Transcription</keyword>
<gene>
    <name evidence="6" type="ORF">KY084_15990</name>
</gene>
<proteinExistence type="inferred from homology"/>
<keyword evidence="7" id="KW-1185">Reference proteome</keyword>
<evidence type="ECO:0000256" key="4">
    <source>
        <dbReference type="ARBA" id="ARBA00023163"/>
    </source>
</evidence>
<dbReference type="PROSITE" id="PS50931">
    <property type="entry name" value="HTH_LYSR"/>
    <property type="match status" value="1"/>
</dbReference>
<sequence>MEPDLVSAHYLKNHSKGIGSLLKPHEFPDLRELAAFVAVAEDGGFAEAGRRLNVASSSLSRAVAKLEERLSFSLFRRTTRQVVLTEEGVRTLAQARSILSETEELLDLRSAAKAPAGTIRVNAAVPFMLHVLIPRLPEFRARYPDIELSLAMTDNVVDLISAHADVAIRLGNLPDSELRHRKLGNAAWRLVAAPSRLEKDGHPNLIGEMEARRQVRYLNPTRNNDWWFRGRHKPMRPAASIHAENGEAVRALVLAGCGYQQFSDYLIDDDIAAGRAVSLFPQELTTTPLPVHAVYSDPAAKLKRLEVFLDFLSEICAPKLTG</sequence>
<dbReference type="RefSeq" id="WP_219239452.1">
    <property type="nucleotide sequence ID" value="NZ_JAHWZX010000025.1"/>
</dbReference>